<dbReference type="Proteomes" id="UP000298325">
    <property type="component" value="Unassembled WGS sequence"/>
</dbReference>
<dbReference type="EMBL" id="SRPF01000001">
    <property type="protein sequence ID" value="TGN41126.1"/>
    <property type="molecule type" value="Genomic_DNA"/>
</dbReference>
<evidence type="ECO:0000256" key="2">
    <source>
        <dbReference type="ARBA" id="ARBA00008664"/>
    </source>
</evidence>
<dbReference type="GO" id="GO:0006793">
    <property type="term" value="P:phosphorus metabolic process"/>
    <property type="evidence" value="ECO:0007669"/>
    <property type="project" value="UniProtKB-ARBA"/>
</dbReference>
<comment type="catalytic activity">
    <reaction evidence="1">
        <text>a 1,2-diacyl-sn-glycero-3-phosphocholine + H2O = a 1,2-diacyl-sn-glycero-3-phosphate + choline + H(+)</text>
        <dbReference type="Rhea" id="RHEA:14445"/>
        <dbReference type="ChEBI" id="CHEBI:15354"/>
        <dbReference type="ChEBI" id="CHEBI:15377"/>
        <dbReference type="ChEBI" id="CHEBI:15378"/>
        <dbReference type="ChEBI" id="CHEBI:57643"/>
        <dbReference type="ChEBI" id="CHEBI:58608"/>
        <dbReference type="EC" id="3.1.4.4"/>
    </reaction>
</comment>
<gene>
    <name evidence="8" type="ORF">E5Q11_00805</name>
</gene>
<evidence type="ECO:0000256" key="6">
    <source>
        <dbReference type="ARBA" id="ARBA00023098"/>
    </source>
</evidence>
<evidence type="ECO:0000256" key="3">
    <source>
        <dbReference type="ARBA" id="ARBA00012027"/>
    </source>
</evidence>
<dbReference type="AlphaFoldDB" id="A0A4Z1CB05"/>
<dbReference type="SUPFAM" id="SSF56024">
    <property type="entry name" value="Phospholipase D/nuclease"/>
    <property type="match status" value="2"/>
</dbReference>
<comment type="caution">
    <text evidence="8">The sequence shown here is derived from an EMBL/GenBank/DDBJ whole genome shotgun (WGS) entry which is preliminary data.</text>
</comment>
<protein>
    <recommendedName>
        <fullName evidence="3">phospholipase D</fullName>
        <ecNumber evidence="3">3.1.4.4</ecNumber>
    </recommendedName>
</protein>
<sequence length="478" mass="52918">MTIKLLLALFLLAITGTGVYHSFKPLPSGIAYSGAIHPLVEPRLLTDRTLHFGDEAPRLDHELFNETRSMIQQAREFILVDMFLYNSTGGETQQGRPLAMQLTQALIRQREAFPELAIVVISDPINTLYGGTESPHFQALEEAGIQVTLTDLTPLRDSNPLWSGVWRICCQWFGNSSEAGWLPNPIGDQKVTLRSYLSLLNFKANHRKILVTDSPDGFRALVSSANPHDGSSHHSNVGLSFGGPAVADLLRSERAVLAMSDASTRAVDNALGRISEVAPAGDVRIQVVTESAILDAAQDMITTAEPGDQLDMAMFYLSHRAVLEALIKASRRGVKVRVLLDANHDAFGREKSGVPNRQAAMELTNNGVSVRWCNTRGEQCHSKLLLRQDKDGQARMLLGSANFTRRNLDDLNLETDVLVLADRRHPTVEKASLFFEEQWLSGPGSPAVMSLPYQAWADHSQLRYWQYRFMEATGLSTF</sequence>
<dbReference type="InterPro" id="IPR025202">
    <property type="entry name" value="PLD-like_dom"/>
</dbReference>
<dbReference type="GO" id="GO:0004630">
    <property type="term" value="F:phospholipase D activity"/>
    <property type="evidence" value="ECO:0007669"/>
    <property type="project" value="UniProtKB-EC"/>
</dbReference>
<dbReference type="Pfam" id="PF13091">
    <property type="entry name" value="PLDc_2"/>
    <property type="match status" value="1"/>
</dbReference>
<dbReference type="InterPro" id="IPR001736">
    <property type="entry name" value="PLipase_D/transphosphatidylase"/>
</dbReference>
<evidence type="ECO:0000259" key="7">
    <source>
        <dbReference type="PROSITE" id="PS50035"/>
    </source>
</evidence>
<keyword evidence="9" id="KW-1185">Reference proteome</keyword>
<dbReference type="PANTHER" id="PTHR43856:SF1">
    <property type="entry name" value="MITOCHONDRIAL CARDIOLIPIN HYDROLASE"/>
    <property type="match status" value="1"/>
</dbReference>
<evidence type="ECO:0000256" key="5">
    <source>
        <dbReference type="ARBA" id="ARBA00022963"/>
    </source>
</evidence>
<dbReference type="OrthoDB" id="92272at2"/>
<dbReference type="CDD" id="cd09130">
    <property type="entry name" value="PLDc_unchar2_2"/>
    <property type="match status" value="1"/>
</dbReference>
<dbReference type="GO" id="GO:0016891">
    <property type="term" value="F:RNA endonuclease activity producing 5'-phosphomonoesters, hydrolytic mechanism"/>
    <property type="evidence" value="ECO:0007669"/>
    <property type="project" value="TreeGrafter"/>
</dbReference>
<keyword evidence="6" id="KW-0443">Lipid metabolism</keyword>
<proteinExistence type="inferred from homology"/>
<keyword evidence="5" id="KW-0442">Lipid degradation</keyword>
<feature type="domain" description="PLD phosphodiesterase" evidence="7">
    <location>
        <begin position="381"/>
        <end position="407"/>
    </location>
</feature>
<comment type="similarity">
    <text evidence="2">Belongs to the phospholipase D family.</text>
</comment>
<dbReference type="RefSeq" id="WP_135801512.1">
    <property type="nucleotide sequence ID" value="NZ_SRPF01000001.1"/>
</dbReference>
<dbReference type="GO" id="GO:0016042">
    <property type="term" value="P:lipid catabolic process"/>
    <property type="evidence" value="ECO:0007669"/>
    <property type="project" value="UniProtKB-KW"/>
</dbReference>
<evidence type="ECO:0000313" key="8">
    <source>
        <dbReference type="EMBL" id="TGN41126.1"/>
    </source>
</evidence>
<dbReference type="Gene3D" id="3.30.870.10">
    <property type="entry name" value="Endonuclease Chain A"/>
    <property type="match status" value="2"/>
</dbReference>
<dbReference type="InterPro" id="IPR051406">
    <property type="entry name" value="PLD_domain"/>
</dbReference>
<organism evidence="8 9">
    <name type="scientific">Marinobacter confluentis</name>
    <dbReference type="NCBI Taxonomy" id="1697557"/>
    <lineage>
        <taxon>Bacteria</taxon>
        <taxon>Pseudomonadati</taxon>
        <taxon>Pseudomonadota</taxon>
        <taxon>Gammaproteobacteria</taxon>
        <taxon>Pseudomonadales</taxon>
        <taxon>Marinobacteraceae</taxon>
        <taxon>Marinobacter</taxon>
    </lineage>
</organism>
<keyword evidence="4" id="KW-0378">Hydrolase</keyword>
<dbReference type="CDD" id="cd09129">
    <property type="entry name" value="PLDc_unchar2_1"/>
    <property type="match status" value="1"/>
</dbReference>
<reference evidence="8 9" key="1">
    <citation type="submission" date="2019-04" db="EMBL/GenBank/DDBJ databases">
        <authorList>
            <person name="Park S."/>
            <person name="Yoon J.-H."/>
        </authorList>
    </citation>
    <scope>NUCLEOTIDE SEQUENCE [LARGE SCALE GENOMIC DNA]</scope>
    <source>
        <strain evidence="8 9">HJM-18</strain>
    </source>
</reference>
<dbReference type="PANTHER" id="PTHR43856">
    <property type="entry name" value="CARDIOLIPIN HYDROLASE"/>
    <property type="match status" value="1"/>
</dbReference>
<name>A0A4Z1CB05_9GAMM</name>
<evidence type="ECO:0000256" key="4">
    <source>
        <dbReference type="ARBA" id="ARBA00022801"/>
    </source>
</evidence>
<evidence type="ECO:0000256" key="1">
    <source>
        <dbReference type="ARBA" id="ARBA00000798"/>
    </source>
</evidence>
<accession>A0A4Z1CB05</accession>
<dbReference type="EC" id="3.1.4.4" evidence="3"/>
<dbReference type="PROSITE" id="PS50035">
    <property type="entry name" value="PLD"/>
    <property type="match status" value="2"/>
</dbReference>
<evidence type="ECO:0000313" key="9">
    <source>
        <dbReference type="Proteomes" id="UP000298325"/>
    </source>
</evidence>
<feature type="domain" description="PLD phosphodiesterase" evidence="7">
    <location>
        <begin position="201"/>
        <end position="231"/>
    </location>
</feature>